<evidence type="ECO:0000313" key="2">
    <source>
        <dbReference type="Proteomes" id="UP000818624"/>
    </source>
</evidence>
<name>A0ABY8EMU1_MALFU</name>
<organism evidence="1 2">
    <name type="scientific">Malassezia furfur</name>
    <name type="common">Pityriasis versicolor infection agent</name>
    <name type="synonym">Pityrosporum furfur</name>
    <dbReference type="NCBI Taxonomy" id="55194"/>
    <lineage>
        <taxon>Eukaryota</taxon>
        <taxon>Fungi</taxon>
        <taxon>Dikarya</taxon>
        <taxon>Basidiomycota</taxon>
        <taxon>Ustilaginomycotina</taxon>
        <taxon>Malasseziomycetes</taxon>
        <taxon>Malasseziales</taxon>
        <taxon>Malasseziaceae</taxon>
        <taxon>Malassezia</taxon>
    </lineage>
</organism>
<sequence>MGPVRHGRSMKPCVLLRNLPRTALPQDIWRLGGGSAEVRIDVLRTPFLQPSGSAIVTLPSERPPAWAAHRVNAKLTGGREIAASELSLDKARETMRSQYEGRPHTLYMALDALAAEPMRCVLLRNLPLQTTAEKLEKKLRRNYALVGEMGTPTPLVSDSLAPFARNDDGVRLPSELLGLSALPAPNSVLKLPPLHAAGTDAWFLVRLESTAEAQRLVRSWHRRRYTPQKYPVENVGDRYVVDAELA</sequence>
<dbReference type="Gene3D" id="3.30.70.330">
    <property type="match status" value="1"/>
</dbReference>
<dbReference type="InterPro" id="IPR012677">
    <property type="entry name" value="Nucleotide-bd_a/b_plait_sf"/>
</dbReference>
<accession>A0ABY8EMU1</accession>
<protein>
    <submittedName>
        <fullName evidence="1">Uncharacterized protein</fullName>
    </submittedName>
</protein>
<proteinExistence type="predicted"/>
<reference evidence="1 2" key="1">
    <citation type="journal article" date="2020" name="Elife">
        <title>Loss of centromere function drives karyotype evolution in closely related Malassezia species.</title>
        <authorList>
            <person name="Sankaranarayanan S.R."/>
            <person name="Ianiri G."/>
            <person name="Coelho M.A."/>
            <person name="Reza M.H."/>
            <person name="Thimmappa B.C."/>
            <person name="Ganguly P."/>
            <person name="Vadnala R.N."/>
            <person name="Sun S."/>
            <person name="Siddharthan R."/>
            <person name="Tellgren-Roth C."/>
            <person name="Dawson T.L."/>
            <person name="Heitman J."/>
            <person name="Sanyal K."/>
        </authorList>
    </citation>
    <scope>NUCLEOTIDE SEQUENCE [LARGE SCALE GENOMIC DNA]</scope>
    <source>
        <strain evidence="1">CBS14141</strain>
    </source>
</reference>
<keyword evidence="2" id="KW-1185">Reference proteome</keyword>
<gene>
    <name evidence="1" type="ORF">GLX27_001433</name>
</gene>
<dbReference type="EMBL" id="CP046234">
    <property type="protein sequence ID" value="WFD46791.1"/>
    <property type="molecule type" value="Genomic_DNA"/>
</dbReference>
<evidence type="ECO:0000313" key="1">
    <source>
        <dbReference type="EMBL" id="WFD46791.1"/>
    </source>
</evidence>
<dbReference type="Proteomes" id="UP000818624">
    <property type="component" value="Chromosome 1"/>
</dbReference>